<keyword evidence="2" id="KW-1185">Reference proteome</keyword>
<evidence type="ECO:0000313" key="2">
    <source>
        <dbReference type="Proteomes" id="UP001057402"/>
    </source>
</evidence>
<reference evidence="2" key="1">
    <citation type="journal article" date="2023" name="Front. Plant Sci.">
        <title>Chromosomal-level genome assembly of Melastoma candidum provides insights into trichome evolution.</title>
        <authorList>
            <person name="Zhong Y."/>
            <person name="Wu W."/>
            <person name="Sun C."/>
            <person name="Zou P."/>
            <person name="Liu Y."/>
            <person name="Dai S."/>
            <person name="Zhou R."/>
        </authorList>
    </citation>
    <scope>NUCLEOTIDE SEQUENCE [LARGE SCALE GENOMIC DNA]</scope>
</reference>
<dbReference type="EMBL" id="CM042890">
    <property type="protein sequence ID" value="KAI4312616.1"/>
    <property type="molecule type" value="Genomic_DNA"/>
</dbReference>
<name>A0ACB9LMM7_9MYRT</name>
<sequence length="382" mass="42233">MSSFSSTSEHQVLVEVKRCAVILTLNRPDQLNAASFYMVSRLRDLFTSYESDPDVKLIILKGKGKAFSVGGDVAAVVNKIKQGRWKLGSVIFRDVLFLNYLMATYSKPQVSILNGIVMGGGAGCSVHGRFRVATEKSKFAMPETALGLFPDSGSSYFLSRLPGFFGEYLGLTGASLDGAEMLACGLATHYVPSSKLAALEADLCESGSSDAAVISSIIDSFGEQPKPKRESAYNSRLDVINRCFGQRTVEEIISCPEGEAGAETNAWMIFTIQSLKKASPTSLKITLRSIREGRLQGIRQCIVREYRMACHVLRGKLSKDFLEGCRAILLDKDRNPKWEPSRLDLVTKEMVDKYFERLDDEDWEELNLPPRSNLPLRATAKL</sequence>
<organism evidence="1 2">
    <name type="scientific">Melastoma candidum</name>
    <dbReference type="NCBI Taxonomy" id="119954"/>
    <lineage>
        <taxon>Eukaryota</taxon>
        <taxon>Viridiplantae</taxon>
        <taxon>Streptophyta</taxon>
        <taxon>Embryophyta</taxon>
        <taxon>Tracheophyta</taxon>
        <taxon>Spermatophyta</taxon>
        <taxon>Magnoliopsida</taxon>
        <taxon>eudicotyledons</taxon>
        <taxon>Gunneridae</taxon>
        <taxon>Pentapetalae</taxon>
        <taxon>rosids</taxon>
        <taxon>malvids</taxon>
        <taxon>Myrtales</taxon>
        <taxon>Melastomataceae</taxon>
        <taxon>Melastomatoideae</taxon>
        <taxon>Melastomateae</taxon>
        <taxon>Melastoma</taxon>
    </lineage>
</organism>
<dbReference type="Proteomes" id="UP001057402">
    <property type="component" value="Chromosome 11"/>
</dbReference>
<evidence type="ECO:0000313" key="1">
    <source>
        <dbReference type="EMBL" id="KAI4312616.1"/>
    </source>
</evidence>
<gene>
    <name evidence="1" type="ORF">MLD38_037420</name>
</gene>
<comment type="caution">
    <text evidence="1">The sequence shown here is derived from an EMBL/GenBank/DDBJ whole genome shotgun (WGS) entry which is preliminary data.</text>
</comment>
<accession>A0ACB9LMM7</accession>
<proteinExistence type="predicted"/>
<protein>
    <submittedName>
        <fullName evidence="1">Uncharacterized protein</fullName>
    </submittedName>
</protein>